<dbReference type="Proteomes" id="UP000789366">
    <property type="component" value="Unassembled WGS sequence"/>
</dbReference>
<name>A0ACA9PPX7_9GLOM</name>
<protein>
    <submittedName>
        <fullName evidence="1">5533_t:CDS:1</fullName>
    </submittedName>
</protein>
<dbReference type="EMBL" id="CAJVPW010028273">
    <property type="protein sequence ID" value="CAG8717812.1"/>
    <property type="molecule type" value="Genomic_DNA"/>
</dbReference>
<accession>A0ACA9PPX7</accession>
<sequence>LIPVVDAIGHLKSRDTTLADIFKELINIHCTVSASNLPIEGFKNHAASLELAKAWGFDKRDTTLLLKELISYKNGDAPFDNQRNNKNINPRTFWTRFSEGSPLLRRFAMKIFAIIPHSAAVERLFSSLELTKTKLQNRMSPALTGMLGMLRHDLQQSLPAILKKNPKENNQDLSDNSDIGSANVDLYFEEEINEEFLQISVDEVNIEAENINELAINDFFSIETFERSQVRTDEGNLAASFQRPIGSVEEDWSIDDIFFQS</sequence>
<feature type="non-terminal residue" evidence="1">
    <location>
        <position position="1"/>
    </location>
</feature>
<reference evidence="1" key="1">
    <citation type="submission" date="2021-06" db="EMBL/GenBank/DDBJ databases">
        <authorList>
            <person name="Kallberg Y."/>
            <person name="Tangrot J."/>
            <person name="Rosling A."/>
        </authorList>
    </citation>
    <scope>NUCLEOTIDE SEQUENCE</scope>
    <source>
        <strain evidence="1">28 12/20/2015</strain>
    </source>
</reference>
<gene>
    <name evidence="1" type="ORF">SPELUC_LOCUS12234</name>
</gene>
<keyword evidence="2" id="KW-1185">Reference proteome</keyword>
<evidence type="ECO:0000313" key="2">
    <source>
        <dbReference type="Proteomes" id="UP000789366"/>
    </source>
</evidence>
<comment type="caution">
    <text evidence="1">The sequence shown here is derived from an EMBL/GenBank/DDBJ whole genome shotgun (WGS) entry which is preliminary data.</text>
</comment>
<organism evidence="1 2">
    <name type="scientific">Cetraspora pellucida</name>
    <dbReference type="NCBI Taxonomy" id="1433469"/>
    <lineage>
        <taxon>Eukaryota</taxon>
        <taxon>Fungi</taxon>
        <taxon>Fungi incertae sedis</taxon>
        <taxon>Mucoromycota</taxon>
        <taxon>Glomeromycotina</taxon>
        <taxon>Glomeromycetes</taxon>
        <taxon>Diversisporales</taxon>
        <taxon>Gigasporaceae</taxon>
        <taxon>Cetraspora</taxon>
    </lineage>
</organism>
<evidence type="ECO:0000313" key="1">
    <source>
        <dbReference type="EMBL" id="CAG8717812.1"/>
    </source>
</evidence>
<proteinExistence type="predicted"/>